<evidence type="ECO:0000256" key="1">
    <source>
        <dbReference type="ARBA" id="ARBA00007129"/>
    </source>
</evidence>
<organism evidence="8 9">
    <name type="scientific">Hondaea fermentalgiana</name>
    <dbReference type="NCBI Taxonomy" id="2315210"/>
    <lineage>
        <taxon>Eukaryota</taxon>
        <taxon>Sar</taxon>
        <taxon>Stramenopiles</taxon>
        <taxon>Bigyra</taxon>
        <taxon>Labyrinthulomycetes</taxon>
        <taxon>Thraustochytrida</taxon>
        <taxon>Thraustochytriidae</taxon>
        <taxon>Hondaea</taxon>
    </lineage>
</organism>
<feature type="compositionally biased region" description="Acidic residues" evidence="6">
    <location>
        <begin position="106"/>
        <end position="116"/>
    </location>
</feature>
<dbReference type="SMART" id="SM00744">
    <property type="entry name" value="RINGv"/>
    <property type="match status" value="1"/>
</dbReference>
<dbReference type="InParanoid" id="A0A2R5G7Q8"/>
<comment type="caution">
    <text evidence="8">The sequence shown here is derived from an EMBL/GenBank/DDBJ whole genome shotgun (WGS) entry which is preliminary data.</text>
</comment>
<dbReference type="SUPFAM" id="SSF54518">
    <property type="entry name" value="Tubby C-terminal domain-like"/>
    <property type="match status" value="1"/>
</dbReference>
<keyword evidence="4" id="KW-0862">Zinc</keyword>
<dbReference type="EMBL" id="BEYU01000027">
    <property type="protein sequence ID" value="GBG27086.1"/>
    <property type="molecule type" value="Genomic_DNA"/>
</dbReference>
<protein>
    <submittedName>
        <fullName evidence="8">Tubby protein-like</fullName>
    </submittedName>
</protein>
<feature type="region of interest" description="Disordered" evidence="6">
    <location>
        <begin position="284"/>
        <end position="316"/>
    </location>
</feature>
<evidence type="ECO:0000256" key="6">
    <source>
        <dbReference type="SAM" id="MobiDB-lite"/>
    </source>
</evidence>
<dbReference type="GO" id="GO:0008270">
    <property type="term" value="F:zinc ion binding"/>
    <property type="evidence" value="ECO:0007669"/>
    <property type="project" value="UniProtKB-KW"/>
</dbReference>
<evidence type="ECO:0000259" key="7">
    <source>
        <dbReference type="PROSITE" id="PS50089"/>
    </source>
</evidence>
<gene>
    <name evidence="8" type="ORF">FCC1311_033092</name>
</gene>
<accession>A0A2R5G7Q8</accession>
<feature type="domain" description="RING-type" evidence="7">
    <location>
        <begin position="341"/>
        <end position="396"/>
    </location>
</feature>
<dbReference type="InterPro" id="IPR013083">
    <property type="entry name" value="Znf_RING/FYVE/PHD"/>
</dbReference>
<proteinExistence type="inferred from homology"/>
<dbReference type="PRINTS" id="PR01573">
    <property type="entry name" value="SUPERTUBBY"/>
</dbReference>
<sequence length="708" mass="77557">MAEGAHALGEVEGMRRDGLSPRALGLGRRGHALTVPFDDEGGRARSASGWGSLLPTTWSEGNEWRAEGLEEGRAQARREARAHSLTSYLGLLGVFTSAMSGVSGDLDGDNDDDEESNLFLSSPVSRRNSWPAGERCETFLGVNEARGPEASPARTPRPQDQPRRGRSWVRRAANSDNGGSSVELSVEIDNDSFNGEAGNDCETPLGSLQSTSSSDSNSAYESVQSAFTSEETASAFEAFSPTASEPCSANTFARVRAKVNPDGTPMTKEEELEAMYNDFAANEPVRPKSTAKSPPNPPGCNDDECASEDAHDDETEFATPVNEGAQDDAGNSHLLEDEDCCFICMAPFSEDDDSERIEMPCVKKCNKSPVHAKCIFEWREHRNNSKEASGTCPLCRGSLDTIKYLPPDPLNRASFAIFEARRQFVMHPVAREHGTIRCFVRVTPSGWLGINTYQMYIQAPCALPYPQGSLPLAQGPVQGDQLLMCARKRMPTLSGNRVDITLDRSGRDYDAKGPNYIAHVHSNLVGLEHTVVQASPGHDKRIGSQELACIVYGQNRIGAAMGPRKMRICIPATEEHEGEEEPDTTAEYRPQRKKDFLASVVQSSTNEELVSNELVRYGENREPSWLESIQAYSLDFYGRVTLPSNKNFQLCLHDDPNENDTCVLQFGKIVSHESNDVAVYTLDFQYPISPIQAFGMAISAADRKLMCA</sequence>
<dbReference type="InterPro" id="IPR001841">
    <property type="entry name" value="Znf_RING"/>
</dbReference>
<dbReference type="Gene3D" id="3.30.40.10">
    <property type="entry name" value="Zinc/RING finger domain, C3HC4 (zinc finger)"/>
    <property type="match status" value="1"/>
</dbReference>
<keyword evidence="2" id="KW-0479">Metal-binding</keyword>
<feature type="compositionally biased region" description="Polar residues" evidence="6">
    <location>
        <begin position="119"/>
        <end position="128"/>
    </location>
</feature>
<feature type="compositionally biased region" description="Polar residues" evidence="6">
    <location>
        <begin position="174"/>
        <end position="183"/>
    </location>
</feature>
<dbReference type="Proteomes" id="UP000241890">
    <property type="component" value="Unassembled WGS sequence"/>
</dbReference>
<dbReference type="InterPro" id="IPR011016">
    <property type="entry name" value="Znf_RING-CH"/>
</dbReference>
<evidence type="ECO:0000256" key="4">
    <source>
        <dbReference type="ARBA" id="ARBA00022833"/>
    </source>
</evidence>
<evidence type="ECO:0000256" key="3">
    <source>
        <dbReference type="ARBA" id="ARBA00022771"/>
    </source>
</evidence>
<feature type="compositionally biased region" description="Acidic residues" evidence="6">
    <location>
        <begin position="301"/>
        <end position="316"/>
    </location>
</feature>
<dbReference type="InterPro" id="IPR000007">
    <property type="entry name" value="Tubby_C"/>
</dbReference>
<evidence type="ECO:0000256" key="5">
    <source>
        <dbReference type="PROSITE-ProRule" id="PRU00175"/>
    </source>
</evidence>
<feature type="region of interest" description="Disordered" evidence="6">
    <location>
        <begin position="105"/>
        <end position="225"/>
    </location>
</feature>
<dbReference type="SUPFAM" id="SSF57850">
    <property type="entry name" value="RING/U-box"/>
    <property type="match status" value="1"/>
</dbReference>
<evidence type="ECO:0000313" key="8">
    <source>
        <dbReference type="EMBL" id="GBG27086.1"/>
    </source>
</evidence>
<dbReference type="InterPro" id="IPR025659">
    <property type="entry name" value="Tubby-like_C"/>
</dbReference>
<dbReference type="OrthoDB" id="8775810at2759"/>
<name>A0A2R5G7Q8_9STRA</name>
<feature type="compositionally biased region" description="Low complexity" evidence="6">
    <location>
        <begin position="206"/>
        <end position="223"/>
    </location>
</feature>
<keyword evidence="3 5" id="KW-0863">Zinc-finger</keyword>
<dbReference type="PROSITE" id="PS50089">
    <property type="entry name" value="ZF_RING_2"/>
    <property type="match status" value="1"/>
</dbReference>
<dbReference type="Gene3D" id="3.20.90.10">
    <property type="entry name" value="Tubby Protein, Chain A"/>
    <property type="match status" value="1"/>
</dbReference>
<dbReference type="AlphaFoldDB" id="A0A2R5G7Q8"/>
<dbReference type="PANTHER" id="PTHR16517:SF7">
    <property type="entry name" value="PROTEIN KING TUBBY"/>
    <property type="match status" value="1"/>
</dbReference>
<dbReference type="Pfam" id="PF01167">
    <property type="entry name" value="Tub"/>
    <property type="match status" value="1"/>
</dbReference>
<evidence type="ECO:0000256" key="2">
    <source>
        <dbReference type="ARBA" id="ARBA00022723"/>
    </source>
</evidence>
<comment type="similarity">
    <text evidence="1">Belongs to the TUB family.</text>
</comment>
<evidence type="ECO:0000313" key="9">
    <source>
        <dbReference type="Proteomes" id="UP000241890"/>
    </source>
</evidence>
<keyword evidence="9" id="KW-1185">Reference proteome</keyword>
<reference evidence="8 9" key="1">
    <citation type="submission" date="2017-12" db="EMBL/GenBank/DDBJ databases">
        <title>Sequencing, de novo assembly and annotation of complete genome of a new Thraustochytrid species, strain FCC1311.</title>
        <authorList>
            <person name="Sedici K."/>
            <person name="Godart F."/>
            <person name="Aiese Cigliano R."/>
            <person name="Sanseverino W."/>
            <person name="Barakat M."/>
            <person name="Ortet P."/>
            <person name="Marechal E."/>
            <person name="Cagnac O."/>
            <person name="Amato A."/>
        </authorList>
    </citation>
    <scope>NUCLEOTIDE SEQUENCE [LARGE SCALE GENOMIC DNA]</scope>
</reference>
<dbReference type="PANTHER" id="PTHR16517">
    <property type="entry name" value="TUBBY-RELATED"/>
    <property type="match status" value="1"/>
</dbReference>